<dbReference type="InterPro" id="IPR006597">
    <property type="entry name" value="Sel1-like"/>
</dbReference>
<keyword evidence="4" id="KW-1185">Reference proteome</keyword>
<dbReference type="RefSeq" id="WP_050531256.1">
    <property type="nucleotide sequence ID" value="NZ_AQQZ01000005.1"/>
</dbReference>
<dbReference type="Pfam" id="PF08238">
    <property type="entry name" value="Sel1"/>
    <property type="match status" value="5"/>
</dbReference>
<name>A0A0L1JNF5_9RHOB</name>
<dbReference type="Gene3D" id="1.25.40.10">
    <property type="entry name" value="Tetratricopeptide repeat domain"/>
    <property type="match status" value="3"/>
</dbReference>
<protein>
    <recommendedName>
        <fullName evidence="5">Sel1 repeat family protein</fullName>
    </recommendedName>
</protein>
<dbReference type="Proteomes" id="UP000036938">
    <property type="component" value="Unassembled WGS sequence"/>
</dbReference>
<dbReference type="STRING" id="1317121.ATO11_12665"/>
<proteinExistence type="predicted"/>
<gene>
    <name evidence="3" type="ORF">ATO11_12665</name>
</gene>
<dbReference type="InterPro" id="IPR050767">
    <property type="entry name" value="Sel1_AlgK"/>
</dbReference>
<dbReference type="EMBL" id="AQQZ01000005">
    <property type="protein sequence ID" value="KNG93295.1"/>
    <property type="molecule type" value="Genomic_DNA"/>
</dbReference>
<dbReference type="OrthoDB" id="7802124at2"/>
<dbReference type="PANTHER" id="PTHR11102:SF160">
    <property type="entry name" value="ERAD-ASSOCIATED E3 UBIQUITIN-PROTEIN LIGASE COMPONENT HRD3"/>
    <property type="match status" value="1"/>
</dbReference>
<dbReference type="SMART" id="SM00671">
    <property type="entry name" value="SEL1"/>
    <property type="match status" value="4"/>
</dbReference>
<reference evidence="3 4" key="1">
    <citation type="journal article" date="2015" name="Int. J. Syst. Evol. Microbiol.">
        <title>Aestuariivita atlantica sp. nov., isolated from deep sea sediment of the Atlantic Ocean.</title>
        <authorList>
            <person name="Li G."/>
            <person name="Lai Q."/>
            <person name="Du Y."/>
            <person name="Liu X."/>
            <person name="Sun F."/>
            <person name="Shao Z."/>
        </authorList>
    </citation>
    <scope>NUCLEOTIDE SEQUENCE [LARGE SCALE GENOMIC DNA]</scope>
    <source>
        <strain evidence="3 4">22II-S11-z3</strain>
    </source>
</reference>
<evidence type="ECO:0000313" key="3">
    <source>
        <dbReference type="EMBL" id="KNG93295.1"/>
    </source>
</evidence>
<dbReference type="AlphaFoldDB" id="A0A0L1JNF5"/>
<dbReference type="InterPro" id="IPR011990">
    <property type="entry name" value="TPR-like_helical_dom_sf"/>
</dbReference>
<feature type="region of interest" description="Disordered" evidence="1">
    <location>
        <begin position="39"/>
        <end position="58"/>
    </location>
</feature>
<evidence type="ECO:0008006" key="5">
    <source>
        <dbReference type="Google" id="ProtNLM"/>
    </source>
</evidence>
<dbReference type="SUPFAM" id="SSF81901">
    <property type="entry name" value="HCP-like"/>
    <property type="match status" value="1"/>
</dbReference>
<organism evidence="3 4">
    <name type="scientific">Pseudaestuariivita atlantica</name>
    <dbReference type="NCBI Taxonomy" id="1317121"/>
    <lineage>
        <taxon>Bacteria</taxon>
        <taxon>Pseudomonadati</taxon>
        <taxon>Pseudomonadota</taxon>
        <taxon>Alphaproteobacteria</taxon>
        <taxon>Rhodobacterales</taxon>
        <taxon>Paracoccaceae</taxon>
        <taxon>Pseudaestuariivita</taxon>
    </lineage>
</organism>
<evidence type="ECO:0000256" key="1">
    <source>
        <dbReference type="SAM" id="MobiDB-lite"/>
    </source>
</evidence>
<feature type="signal peptide" evidence="2">
    <location>
        <begin position="1"/>
        <end position="23"/>
    </location>
</feature>
<feature type="chain" id="PRO_5005553783" description="Sel1 repeat family protein" evidence="2">
    <location>
        <begin position="24"/>
        <end position="909"/>
    </location>
</feature>
<evidence type="ECO:0000313" key="4">
    <source>
        <dbReference type="Proteomes" id="UP000036938"/>
    </source>
</evidence>
<accession>A0A0L1JNF5</accession>
<sequence length="909" mass="99922">MHRLRLTLAALLAASLGATSAPARTLDIVFLPPTLEPRNVCTPGPSDKPDELQTEGGDEDLTDRMRIRFIDRHIKRLVREDPVRWFAFIGDLIDWRARIDPSFAGVDATLAKIDLHIAAGQLDALTQAALVPDLAAQTDDLFNAQKMALAQLYMEGTGVEVDIAFAQELIRDAAFAGHANALLDIARMDLQGTPMPGWDAPLDLTVTMAFGGLLGQMDRGVCRRAERLAQEYTTGTVVSHNADVARAWLRFAADMGSARAAWRMVERQLNAPAAEKDNVEMLRYLELAVARGITLDEGQVAAVEMSGADVDTVREILGFNHSEDAGTGRPQLSPLFRLSVNIDGQEADEDGLYLDYLREVTRLPNAPGRAFTRLGKEVLVKRGRWAGEAEAQALFTQAAERGDAEGQYELARLLVRYRDDPVQLNRAADLWADSVSRHGMETAMNQLDALYRCKAPDAPRLWEAEPWAEAYAATEHRTVPLSATDLVALDPYKEPWTIARLQSQALDGRIESLARHVQRVQLDPFASERAQRIWARRLDRSDKALEVFAELEFELATNPAERTRAIELFRRVYLNNGVTTALDLAIALTEDNARVPEVADEILRLLDQAANRGEGAAIRLKARLLSGQRSERSVYEEYAQEIEDRGDFLAMMFALPHVAPEKRADYFDRAAQQMNCSTKDVEEMADAHTILGDAAQAYRWKQIGLTIAGKHVLSKLRLSDIQLAAFDTGAAPDREGVAARAVADGDAGALRTLYRLTSDPDLEGFDPDLAADHLLALVTRGNAQDKAWVLGQFRRAPRDVQDAVMARFDMGALYRQLGQGGDVAARTEYGLMLRDRATTRGELAEAAKWLLSAAEGGHVAAMAAYGEMLGQGQGVVRDVPGALHWLDQAAASGDRGSKRAARLLRLSGS</sequence>
<dbReference type="PANTHER" id="PTHR11102">
    <property type="entry name" value="SEL-1-LIKE PROTEIN"/>
    <property type="match status" value="1"/>
</dbReference>
<keyword evidence="2" id="KW-0732">Signal</keyword>
<comment type="caution">
    <text evidence="3">The sequence shown here is derived from an EMBL/GenBank/DDBJ whole genome shotgun (WGS) entry which is preliminary data.</text>
</comment>
<evidence type="ECO:0000256" key="2">
    <source>
        <dbReference type="SAM" id="SignalP"/>
    </source>
</evidence>